<dbReference type="Pfam" id="PF13524">
    <property type="entry name" value="Glyco_trans_1_2"/>
    <property type="match status" value="1"/>
</dbReference>
<dbReference type="PANTHER" id="PTHR12526:SF510">
    <property type="entry name" value="D-INOSITOL 3-PHOSPHATE GLYCOSYLTRANSFERASE"/>
    <property type="match status" value="1"/>
</dbReference>
<dbReference type="KEGG" id="rca:Rcas_3645"/>
<dbReference type="PANTHER" id="PTHR12526">
    <property type="entry name" value="GLYCOSYLTRANSFERASE"/>
    <property type="match status" value="1"/>
</dbReference>
<dbReference type="Proteomes" id="UP000000263">
    <property type="component" value="Chromosome"/>
</dbReference>
<gene>
    <name evidence="4" type="ordered locus">Rcas_3645</name>
</gene>
<sequence length="386" mass="43413">MMTRLRQRLPALLRAVAALPRTVTAPRRSPPRIRFVYLHPGAATRYRVWHQVEQAQIAGLAADAVALHDSARLYDLSQVDLLIVHRLPLAALTLPLVVAARLRRIPLVFDSDDLVWDEREREYNFLDRHHDPVTIARLLRAARGMRRLMRLSDALILSTPFLAALASADVRRPSFVSPNVLSREQVALSRVAFDERQQRPLRAQPVIGYFCGHAHVHDEDIATVGAALRMALEECSEARLRCYGEVTLPPELTDVSVCDRIERRPVVDWRDLPRHIAAVDINIAPLVDNPQRRGKSAVKYLEAAAVGVPTVAVRLEPYRDAIDEGVTGVLAATRDEWVSALIRLLRDPELRRRMGEAARADVLARFTTERQAERFARMIGAIGRSA</sequence>
<organism evidence="4 5">
    <name type="scientific">Roseiflexus castenholzii (strain DSM 13941 / HLO8)</name>
    <dbReference type="NCBI Taxonomy" id="383372"/>
    <lineage>
        <taxon>Bacteria</taxon>
        <taxon>Bacillati</taxon>
        <taxon>Chloroflexota</taxon>
        <taxon>Chloroflexia</taxon>
        <taxon>Chloroflexales</taxon>
        <taxon>Roseiflexineae</taxon>
        <taxon>Roseiflexaceae</taxon>
        <taxon>Roseiflexus</taxon>
    </lineage>
</organism>
<evidence type="ECO:0000256" key="2">
    <source>
        <dbReference type="ARBA" id="ARBA00022679"/>
    </source>
</evidence>
<dbReference type="STRING" id="383372.Rcas_3645"/>
<dbReference type="EMBL" id="CP000804">
    <property type="protein sequence ID" value="ABU59694.1"/>
    <property type="molecule type" value="Genomic_DNA"/>
</dbReference>
<keyword evidence="1" id="KW-0328">Glycosyltransferase</keyword>
<reference evidence="4 5" key="1">
    <citation type="submission" date="2007-08" db="EMBL/GenBank/DDBJ databases">
        <title>Complete sequence of Roseiflexus castenholzii DSM 13941.</title>
        <authorList>
            <consortium name="US DOE Joint Genome Institute"/>
            <person name="Copeland A."/>
            <person name="Lucas S."/>
            <person name="Lapidus A."/>
            <person name="Barry K."/>
            <person name="Glavina del Rio T."/>
            <person name="Dalin E."/>
            <person name="Tice H."/>
            <person name="Pitluck S."/>
            <person name="Thompson L.S."/>
            <person name="Brettin T."/>
            <person name="Bruce D."/>
            <person name="Detter J.C."/>
            <person name="Han C."/>
            <person name="Tapia R."/>
            <person name="Schmutz J."/>
            <person name="Larimer F."/>
            <person name="Land M."/>
            <person name="Hauser L."/>
            <person name="Kyrpides N."/>
            <person name="Mikhailova N."/>
            <person name="Bryant D.A."/>
            <person name="Hanada S."/>
            <person name="Tsukatani Y."/>
            <person name="Richardson P."/>
        </authorList>
    </citation>
    <scope>NUCLEOTIDE SEQUENCE [LARGE SCALE GENOMIC DNA]</scope>
    <source>
        <strain evidence="5">DSM 13941 / HLO8</strain>
    </source>
</reference>
<feature type="domain" description="Spore protein YkvP/CgeB glycosyl transferase-like" evidence="3">
    <location>
        <begin position="232"/>
        <end position="375"/>
    </location>
</feature>
<dbReference type="GO" id="GO:0016757">
    <property type="term" value="F:glycosyltransferase activity"/>
    <property type="evidence" value="ECO:0007669"/>
    <property type="project" value="UniProtKB-KW"/>
</dbReference>
<name>A7NQ48_ROSCS</name>
<evidence type="ECO:0000259" key="3">
    <source>
        <dbReference type="Pfam" id="PF13524"/>
    </source>
</evidence>
<dbReference type="HOGENOM" id="CLU_701371_0_0_0"/>
<dbReference type="CAZy" id="GT4">
    <property type="family name" value="Glycosyltransferase Family 4"/>
</dbReference>
<keyword evidence="2 4" id="KW-0808">Transferase</keyword>
<protein>
    <submittedName>
        <fullName evidence="4">Glycosyl transferase group 1</fullName>
    </submittedName>
</protein>
<accession>A7NQ48</accession>
<evidence type="ECO:0000256" key="1">
    <source>
        <dbReference type="ARBA" id="ARBA00022676"/>
    </source>
</evidence>
<dbReference type="InterPro" id="IPR055259">
    <property type="entry name" value="YkvP/CgeB_Glyco_trans-like"/>
</dbReference>
<keyword evidence="5" id="KW-1185">Reference proteome</keyword>
<dbReference type="AlphaFoldDB" id="A7NQ48"/>
<dbReference type="SUPFAM" id="SSF53756">
    <property type="entry name" value="UDP-Glycosyltransferase/glycogen phosphorylase"/>
    <property type="match status" value="1"/>
</dbReference>
<proteinExistence type="predicted"/>
<evidence type="ECO:0000313" key="5">
    <source>
        <dbReference type="Proteomes" id="UP000000263"/>
    </source>
</evidence>
<evidence type="ECO:0000313" key="4">
    <source>
        <dbReference type="EMBL" id="ABU59694.1"/>
    </source>
</evidence>
<dbReference type="Gene3D" id="3.40.50.2000">
    <property type="entry name" value="Glycogen Phosphorylase B"/>
    <property type="match status" value="2"/>
</dbReference>
<dbReference type="eggNOG" id="COG0438">
    <property type="taxonomic scope" value="Bacteria"/>
</dbReference>
<dbReference type="RefSeq" id="WP_012122117.1">
    <property type="nucleotide sequence ID" value="NC_009767.1"/>
</dbReference>